<name>A0A0N0P3E1_LEPSE</name>
<dbReference type="PANTHER" id="PTHR14879:SF5">
    <property type="entry name" value="RING-TYPE DOMAIN-CONTAINING PROTEIN"/>
    <property type="match status" value="1"/>
</dbReference>
<dbReference type="InterPro" id="IPR016135">
    <property type="entry name" value="UBQ-conjugating_enzyme/RWD"/>
</dbReference>
<evidence type="ECO:0000259" key="3">
    <source>
        <dbReference type="PROSITE" id="PS51322"/>
    </source>
</evidence>
<evidence type="ECO:0000313" key="5">
    <source>
        <dbReference type="Proteomes" id="UP000038009"/>
    </source>
</evidence>
<dbReference type="PANTHER" id="PTHR14879">
    <property type="entry name" value="CASPASE REGULATOR, RING FINGER DOMAIN-CONTAINING"/>
    <property type="match status" value="1"/>
</dbReference>
<dbReference type="Proteomes" id="UP000038009">
    <property type="component" value="Unassembled WGS sequence"/>
</dbReference>
<sequence length="252" mass="28118">MNDDIVRFFGSSGHYRPEVIRRIVTDIDTLCNSICFSRRITTWGTTEQSKICIYGGLPVKFSVIPKSEGEGNIKNMEPQLQSFLLPIQIWLSHQFPIEPPFMYLVCNRSSGNPKIPEAVDASVIKIVANHPNVDFTGLCFCKELAEWNPSTSSLCYTIERFSKALEKSCRYPICIDEGTSEGLQAIDGNESDSDGKNSTVDITANSCLVCYGKKDTVLVPCGHYCACVSCAANITECPLCRMKIMLRQRIFE</sequence>
<accession>A0A0N0P3E1</accession>
<dbReference type="EMBL" id="LJSK01000298">
    <property type="protein sequence ID" value="KPI84019.1"/>
    <property type="molecule type" value="Genomic_DNA"/>
</dbReference>
<feature type="domain" description="RING-type" evidence="2">
    <location>
        <begin position="207"/>
        <end position="241"/>
    </location>
</feature>
<evidence type="ECO:0000256" key="1">
    <source>
        <dbReference type="PROSITE-ProRule" id="PRU00175"/>
    </source>
</evidence>
<dbReference type="OMA" id="AANITEC"/>
<comment type="caution">
    <text evidence="4">The sequence shown here is derived from an EMBL/GenBank/DDBJ whole genome shotgun (WGS) entry which is preliminary data.</text>
</comment>
<evidence type="ECO:0000313" key="4">
    <source>
        <dbReference type="EMBL" id="KPI84019.1"/>
    </source>
</evidence>
<dbReference type="OrthoDB" id="2127714at2759"/>
<evidence type="ECO:0008006" key="6">
    <source>
        <dbReference type="Google" id="ProtNLM"/>
    </source>
</evidence>
<reference evidence="4 5" key="1">
    <citation type="journal article" date="2015" name="PLoS Pathog.">
        <title>Leptomonas seymouri: Adaptations to the Dixenous Life Cycle Analyzed by Genome Sequencing, Transcriptome Profiling and Co-infection with Leishmania donovani.</title>
        <authorList>
            <person name="Kraeva N."/>
            <person name="Butenko A."/>
            <person name="Hlavacova J."/>
            <person name="Kostygov A."/>
            <person name="Myskova J."/>
            <person name="Grybchuk D."/>
            <person name="Lestinova T."/>
            <person name="Votypka J."/>
            <person name="Volf P."/>
            <person name="Opperdoes F."/>
            <person name="Flegontov P."/>
            <person name="Lukes J."/>
            <person name="Yurchenko V."/>
        </authorList>
    </citation>
    <scope>NUCLEOTIDE SEQUENCE [LARGE SCALE GENOMIC DNA]</scope>
    <source>
        <strain evidence="4 5">ATCC 30220</strain>
    </source>
</reference>
<dbReference type="InterPro" id="IPR051728">
    <property type="entry name" value="RING-FYVE_E3_ubiquitin-ligase"/>
</dbReference>
<dbReference type="InterPro" id="IPR001841">
    <property type="entry name" value="Znf_RING"/>
</dbReference>
<dbReference type="GO" id="GO:0008270">
    <property type="term" value="F:zinc ion binding"/>
    <property type="evidence" value="ECO:0007669"/>
    <property type="project" value="UniProtKB-KW"/>
</dbReference>
<gene>
    <name evidence="4" type="ORF">ABL78_6928</name>
</gene>
<dbReference type="PROSITE" id="PS51322">
    <property type="entry name" value="UEV"/>
    <property type="match status" value="1"/>
</dbReference>
<keyword evidence="1" id="KW-0862">Zinc</keyword>
<dbReference type="Pfam" id="PF05743">
    <property type="entry name" value="UEV"/>
    <property type="match status" value="1"/>
</dbReference>
<feature type="domain" description="UEV" evidence="3">
    <location>
        <begin position="1"/>
        <end position="178"/>
    </location>
</feature>
<dbReference type="AlphaFoldDB" id="A0A0N0P3E1"/>
<organism evidence="4 5">
    <name type="scientific">Leptomonas seymouri</name>
    <dbReference type="NCBI Taxonomy" id="5684"/>
    <lineage>
        <taxon>Eukaryota</taxon>
        <taxon>Discoba</taxon>
        <taxon>Euglenozoa</taxon>
        <taxon>Kinetoplastea</taxon>
        <taxon>Metakinetoplastina</taxon>
        <taxon>Trypanosomatida</taxon>
        <taxon>Trypanosomatidae</taxon>
        <taxon>Leishmaniinae</taxon>
        <taxon>Leptomonas</taxon>
    </lineage>
</organism>
<keyword evidence="1" id="KW-0863">Zinc-finger</keyword>
<dbReference type="PROSITE" id="PS50089">
    <property type="entry name" value="ZF_RING_2"/>
    <property type="match status" value="1"/>
</dbReference>
<keyword evidence="1" id="KW-0479">Metal-binding</keyword>
<protein>
    <recommendedName>
        <fullName evidence="6">RING-type domain-containing protein</fullName>
    </recommendedName>
</protein>
<dbReference type="SUPFAM" id="SSF54495">
    <property type="entry name" value="UBC-like"/>
    <property type="match status" value="1"/>
</dbReference>
<keyword evidence="5" id="KW-1185">Reference proteome</keyword>
<dbReference type="InterPro" id="IPR008883">
    <property type="entry name" value="UEV_N"/>
</dbReference>
<dbReference type="Gene3D" id="3.10.110.10">
    <property type="entry name" value="Ubiquitin Conjugating Enzyme"/>
    <property type="match status" value="1"/>
</dbReference>
<evidence type="ECO:0000259" key="2">
    <source>
        <dbReference type="PROSITE" id="PS50089"/>
    </source>
</evidence>
<proteinExistence type="predicted"/>
<dbReference type="Pfam" id="PF13920">
    <property type="entry name" value="zf-C3HC4_3"/>
    <property type="match status" value="1"/>
</dbReference>
<dbReference type="Gene3D" id="3.30.40.10">
    <property type="entry name" value="Zinc/RING finger domain, C3HC4 (zinc finger)"/>
    <property type="match status" value="1"/>
</dbReference>
<dbReference type="VEuPathDB" id="TriTrypDB:Lsey_0298_0020"/>
<dbReference type="GO" id="GO:0015031">
    <property type="term" value="P:protein transport"/>
    <property type="evidence" value="ECO:0007669"/>
    <property type="project" value="InterPro"/>
</dbReference>
<dbReference type="CDD" id="cd11685">
    <property type="entry name" value="UEV_TSG101-like"/>
    <property type="match status" value="1"/>
</dbReference>
<dbReference type="InterPro" id="IPR013083">
    <property type="entry name" value="Znf_RING/FYVE/PHD"/>
</dbReference>